<dbReference type="EMBL" id="CADCSZ010000001">
    <property type="protein sequence ID" value="CAA9209000.1"/>
    <property type="molecule type" value="Genomic_DNA"/>
</dbReference>
<protein>
    <recommendedName>
        <fullName evidence="2">Nitrate reductase</fullName>
    </recommendedName>
</protein>
<evidence type="ECO:0000313" key="1">
    <source>
        <dbReference type="EMBL" id="CAA9209000.1"/>
    </source>
</evidence>
<gene>
    <name evidence="1" type="ORF">AVDCRST_MAG76-3</name>
</gene>
<name>A0A6J4GZX1_9ACTN</name>
<dbReference type="AlphaFoldDB" id="A0A6J4GZX1"/>
<organism evidence="1">
    <name type="scientific">uncultured Acidimicrobiales bacterium</name>
    <dbReference type="NCBI Taxonomy" id="310071"/>
    <lineage>
        <taxon>Bacteria</taxon>
        <taxon>Bacillati</taxon>
        <taxon>Actinomycetota</taxon>
        <taxon>Acidimicrobiia</taxon>
        <taxon>Acidimicrobiales</taxon>
        <taxon>environmental samples</taxon>
    </lineage>
</organism>
<evidence type="ECO:0008006" key="2">
    <source>
        <dbReference type="Google" id="ProtNLM"/>
    </source>
</evidence>
<accession>A0A6J4GZX1</accession>
<sequence>MWRAGPRRADTTELRRIVRQELDLGEDDTLTISELACPKQGCPPLETVISIFPATDEPYLVRVCKAAADVEPMDVIAALAWGDHPDQFNPSSLFSD</sequence>
<proteinExistence type="predicted"/>
<reference evidence="1" key="1">
    <citation type="submission" date="2020-02" db="EMBL/GenBank/DDBJ databases">
        <authorList>
            <person name="Meier V. D."/>
        </authorList>
    </citation>
    <scope>NUCLEOTIDE SEQUENCE</scope>
    <source>
        <strain evidence="1">AVDCRST_MAG76</strain>
    </source>
</reference>